<keyword evidence="3" id="KW-0536">Nodulation</keyword>
<dbReference type="InterPro" id="IPR003439">
    <property type="entry name" value="ABC_transporter-like_ATP-bd"/>
</dbReference>
<dbReference type="SUPFAM" id="SSF52540">
    <property type="entry name" value="P-loop containing nucleoside triphosphate hydrolases"/>
    <property type="match status" value="1"/>
</dbReference>
<keyword evidence="5 7" id="KW-0067">ATP-binding</keyword>
<dbReference type="RefSeq" id="WP_121877167.1">
    <property type="nucleotide sequence ID" value="NZ_REFJ01000004.1"/>
</dbReference>
<proteinExistence type="inferred from homology"/>
<feature type="domain" description="ABC transporter" evidence="6">
    <location>
        <begin position="2"/>
        <end position="232"/>
    </location>
</feature>
<evidence type="ECO:0000259" key="6">
    <source>
        <dbReference type="PROSITE" id="PS50893"/>
    </source>
</evidence>
<reference evidence="7 8" key="1">
    <citation type="submission" date="2018-10" db="EMBL/GenBank/DDBJ databases">
        <title>Genomic Encyclopedia of Type Strains, Phase IV (KMG-IV): sequencing the most valuable type-strain genomes for metagenomic binning, comparative biology and taxonomic classification.</title>
        <authorList>
            <person name="Goeker M."/>
        </authorList>
    </citation>
    <scope>NUCLEOTIDE SEQUENCE [LARGE SCALE GENOMIC DNA]</scope>
    <source>
        <strain evidence="7 8">DSM 25080</strain>
    </source>
</reference>
<keyword evidence="4" id="KW-0547">Nucleotide-binding</keyword>
<dbReference type="GO" id="GO:0005524">
    <property type="term" value="F:ATP binding"/>
    <property type="evidence" value="ECO:0007669"/>
    <property type="project" value="UniProtKB-KW"/>
</dbReference>
<evidence type="ECO:0000313" key="8">
    <source>
        <dbReference type="Proteomes" id="UP000267187"/>
    </source>
</evidence>
<dbReference type="InterPro" id="IPR017871">
    <property type="entry name" value="ABC_transporter-like_CS"/>
</dbReference>
<keyword evidence="2" id="KW-0813">Transport</keyword>
<evidence type="ECO:0000256" key="4">
    <source>
        <dbReference type="ARBA" id="ARBA00022741"/>
    </source>
</evidence>
<dbReference type="PANTHER" id="PTHR42711">
    <property type="entry name" value="ABC TRANSPORTER ATP-BINDING PROTEIN"/>
    <property type="match status" value="1"/>
</dbReference>
<comment type="caution">
    <text evidence="7">The sequence shown here is derived from an EMBL/GenBank/DDBJ whole genome shotgun (WGS) entry which is preliminary data.</text>
</comment>
<keyword evidence="8" id="KW-1185">Reference proteome</keyword>
<gene>
    <name evidence="7" type="ORF">DFR27_1852</name>
</gene>
<evidence type="ECO:0000256" key="1">
    <source>
        <dbReference type="ARBA" id="ARBA00005417"/>
    </source>
</evidence>
<organism evidence="7 8">
    <name type="scientific">Umboniibacter marinipuniceus</name>
    <dbReference type="NCBI Taxonomy" id="569599"/>
    <lineage>
        <taxon>Bacteria</taxon>
        <taxon>Pseudomonadati</taxon>
        <taxon>Pseudomonadota</taxon>
        <taxon>Gammaproteobacteria</taxon>
        <taxon>Cellvibrionales</taxon>
        <taxon>Cellvibrionaceae</taxon>
        <taxon>Umboniibacter</taxon>
    </lineage>
</organism>
<dbReference type="AlphaFoldDB" id="A0A3M0A2J8"/>
<dbReference type="Proteomes" id="UP000267187">
    <property type="component" value="Unassembled WGS sequence"/>
</dbReference>
<evidence type="ECO:0000256" key="2">
    <source>
        <dbReference type="ARBA" id="ARBA00022448"/>
    </source>
</evidence>
<evidence type="ECO:0000256" key="3">
    <source>
        <dbReference type="ARBA" id="ARBA00022458"/>
    </source>
</evidence>
<dbReference type="SMART" id="SM00382">
    <property type="entry name" value="AAA"/>
    <property type="match status" value="1"/>
</dbReference>
<evidence type="ECO:0000256" key="5">
    <source>
        <dbReference type="ARBA" id="ARBA00022840"/>
    </source>
</evidence>
<dbReference type="InterPro" id="IPR050763">
    <property type="entry name" value="ABC_transporter_ATP-binding"/>
</dbReference>
<dbReference type="OrthoDB" id="9778870at2"/>
<name>A0A3M0A2J8_9GAMM</name>
<dbReference type="Pfam" id="PF00005">
    <property type="entry name" value="ABC_tran"/>
    <property type="match status" value="1"/>
</dbReference>
<comment type="similarity">
    <text evidence="1">Belongs to the ABC transporter superfamily.</text>
</comment>
<accession>A0A3M0A2J8</accession>
<dbReference type="PANTHER" id="PTHR42711:SF5">
    <property type="entry name" value="ABC TRANSPORTER ATP-BINDING PROTEIN NATA"/>
    <property type="match status" value="1"/>
</dbReference>
<dbReference type="PROSITE" id="PS00211">
    <property type="entry name" value="ABC_TRANSPORTER_1"/>
    <property type="match status" value="1"/>
</dbReference>
<dbReference type="InterPro" id="IPR027417">
    <property type="entry name" value="P-loop_NTPase"/>
</dbReference>
<protein>
    <submittedName>
        <fullName evidence="7">Sodium transport system ATP-binding protein</fullName>
    </submittedName>
</protein>
<dbReference type="EMBL" id="REFJ01000004">
    <property type="protein sequence ID" value="RMA79411.1"/>
    <property type="molecule type" value="Genomic_DNA"/>
</dbReference>
<sequence>MINYQEVTKSFAKTRVLKGTTFNVAEGESVALLGANGAGKTTALRILCGLIDRDGGSVSIDGYDPAVNPIEARRLIGVVGDREGLYERLSVREYLNYFGGLHGLNRSACASAIDRVVEMLRLEALLDRKTAGFSQGERMKVSLARALLHAPKLLVLDEPTRGLDVPSVRLLRDVLNRYREAGGALLFSSHVMQEVDALADRILIMADGTIVANGTTSELIEQAKVTGLEDAFVRLAGMEDLA</sequence>
<dbReference type="Gene3D" id="3.40.50.300">
    <property type="entry name" value="P-loop containing nucleotide triphosphate hydrolases"/>
    <property type="match status" value="1"/>
</dbReference>
<dbReference type="InterPro" id="IPR003593">
    <property type="entry name" value="AAA+_ATPase"/>
</dbReference>
<dbReference type="PROSITE" id="PS50893">
    <property type="entry name" value="ABC_TRANSPORTER_2"/>
    <property type="match status" value="1"/>
</dbReference>
<evidence type="ECO:0000313" key="7">
    <source>
        <dbReference type="EMBL" id="RMA79411.1"/>
    </source>
</evidence>
<dbReference type="GO" id="GO:0016887">
    <property type="term" value="F:ATP hydrolysis activity"/>
    <property type="evidence" value="ECO:0007669"/>
    <property type="project" value="InterPro"/>
</dbReference>